<evidence type="ECO:0000313" key="2">
    <source>
        <dbReference type="EMBL" id="EMD35797.1"/>
    </source>
</evidence>
<dbReference type="EMBL" id="KB445799">
    <property type="protein sequence ID" value="EMD35797.1"/>
    <property type="molecule type" value="Genomic_DNA"/>
</dbReference>
<accession>M2RBL0</accession>
<dbReference type="Proteomes" id="UP000016930">
    <property type="component" value="Unassembled WGS sequence"/>
</dbReference>
<dbReference type="AlphaFoldDB" id="M2RBL0"/>
<evidence type="ECO:0000256" key="1">
    <source>
        <dbReference type="SAM" id="MobiDB-lite"/>
    </source>
</evidence>
<evidence type="ECO:0000313" key="3">
    <source>
        <dbReference type="Proteomes" id="UP000016930"/>
    </source>
</evidence>
<organism evidence="2 3">
    <name type="scientific">Ceriporiopsis subvermispora (strain B)</name>
    <name type="common">White-rot fungus</name>
    <name type="synonym">Gelatoporia subvermispora</name>
    <dbReference type="NCBI Taxonomy" id="914234"/>
    <lineage>
        <taxon>Eukaryota</taxon>
        <taxon>Fungi</taxon>
        <taxon>Dikarya</taxon>
        <taxon>Basidiomycota</taxon>
        <taxon>Agaricomycotina</taxon>
        <taxon>Agaricomycetes</taxon>
        <taxon>Polyporales</taxon>
        <taxon>Gelatoporiaceae</taxon>
        <taxon>Gelatoporia</taxon>
    </lineage>
</organism>
<feature type="region of interest" description="Disordered" evidence="1">
    <location>
        <begin position="22"/>
        <end position="41"/>
    </location>
</feature>
<feature type="region of interest" description="Disordered" evidence="1">
    <location>
        <begin position="426"/>
        <end position="467"/>
    </location>
</feature>
<sequence>MCLAGRPGLTAVHNSCCDKESVAEGRSARPTPADAPRGLPLLQRRAPAFPPRRTTRRERNVWRNILAGRPRAWHPTLGFRVSDALRAGQGGVDEYEGEGVAAACLGVGRAPSVSTTSRPACVRRQSKAEGFCCSFSRLSTRHPYTSHIPLVVPDCWPPTSCPHPTAASLGGFMSSRCARPTPADARRGAAPPLIFTNASTCIPPATHPPFDVRTLDGATPRWADTSPSRRPSGLRVFSAGGLSGRAALPRRNLRCRGLVRMGTASTSAAQRGGEPSRVGTARLAAAPAILADPSRTSRRLVRRRCAAGSGARDCDVDRGAVRGVMGVSPRAGRCTARNRRWRGGGVLIQSWPSRHARPGGLILRPLARVSRDSRRRALCAVRIALVRGRRRLARPPVNASPGQRSSSGDAVGCDLRRSTGCRTQWRVPPQCHESPRRGLVPAAPARSAVPNRRPRSGSIFGGPASGVQTATGVDRPAGGDDGVVVLLPPSTQDETSCKDKVRRRLKGTRDAVVVAAAAAADDGRAVRHKPDDVEVEVVGKRPRRRLALRACLRAEFASVCGGGGGGGGASRGGGTVCVAATLPTLLLGSPGVQKQRRREWASHKQGLAMSVRA</sequence>
<reference evidence="2 3" key="1">
    <citation type="journal article" date="2012" name="Proc. Natl. Acad. Sci. U.S.A.">
        <title>Comparative genomics of Ceriporiopsis subvermispora and Phanerochaete chrysosporium provide insight into selective ligninolysis.</title>
        <authorList>
            <person name="Fernandez-Fueyo E."/>
            <person name="Ruiz-Duenas F.J."/>
            <person name="Ferreira P."/>
            <person name="Floudas D."/>
            <person name="Hibbett D.S."/>
            <person name="Canessa P."/>
            <person name="Larrondo L.F."/>
            <person name="James T.Y."/>
            <person name="Seelenfreund D."/>
            <person name="Lobos S."/>
            <person name="Polanco R."/>
            <person name="Tello M."/>
            <person name="Honda Y."/>
            <person name="Watanabe T."/>
            <person name="Watanabe T."/>
            <person name="Ryu J.S."/>
            <person name="Kubicek C.P."/>
            <person name="Schmoll M."/>
            <person name="Gaskell J."/>
            <person name="Hammel K.E."/>
            <person name="St John F.J."/>
            <person name="Vanden Wymelenberg A."/>
            <person name="Sabat G."/>
            <person name="Splinter BonDurant S."/>
            <person name="Syed K."/>
            <person name="Yadav J.S."/>
            <person name="Doddapaneni H."/>
            <person name="Subramanian V."/>
            <person name="Lavin J.L."/>
            <person name="Oguiza J.A."/>
            <person name="Perez G."/>
            <person name="Pisabarro A.G."/>
            <person name="Ramirez L."/>
            <person name="Santoyo F."/>
            <person name="Master E."/>
            <person name="Coutinho P.M."/>
            <person name="Henrissat B."/>
            <person name="Lombard V."/>
            <person name="Magnuson J.K."/>
            <person name="Kuees U."/>
            <person name="Hori C."/>
            <person name="Igarashi K."/>
            <person name="Samejima M."/>
            <person name="Held B.W."/>
            <person name="Barry K.W."/>
            <person name="LaButti K.M."/>
            <person name="Lapidus A."/>
            <person name="Lindquist E.A."/>
            <person name="Lucas S.M."/>
            <person name="Riley R."/>
            <person name="Salamov A.A."/>
            <person name="Hoffmeister D."/>
            <person name="Schwenk D."/>
            <person name="Hadar Y."/>
            <person name="Yarden O."/>
            <person name="de Vries R.P."/>
            <person name="Wiebenga A."/>
            <person name="Stenlid J."/>
            <person name="Eastwood D."/>
            <person name="Grigoriev I.V."/>
            <person name="Berka R.M."/>
            <person name="Blanchette R.A."/>
            <person name="Kersten P."/>
            <person name="Martinez A.T."/>
            <person name="Vicuna R."/>
            <person name="Cullen D."/>
        </authorList>
    </citation>
    <scope>NUCLEOTIDE SEQUENCE [LARGE SCALE GENOMIC DNA]</scope>
    <source>
        <strain evidence="2 3">B</strain>
    </source>
</reference>
<dbReference type="HOGENOM" id="CLU_445483_0_0_1"/>
<name>M2RBL0_CERS8</name>
<proteinExistence type="predicted"/>
<gene>
    <name evidence="2" type="ORF">CERSUDRAFT_74631</name>
</gene>
<keyword evidence="3" id="KW-1185">Reference proteome</keyword>
<protein>
    <submittedName>
        <fullName evidence="2">Uncharacterized protein</fullName>
    </submittedName>
</protein>